<dbReference type="InterPro" id="IPR002347">
    <property type="entry name" value="SDR_fam"/>
</dbReference>
<protein>
    <submittedName>
        <fullName evidence="3">SDR family oxidoreductase</fullName>
    </submittedName>
</protein>
<dbReference type="PRINTS" id="PR00080">
    <property type="entry name" value="SDRFAMILY"/>
</dbReference>
<reference evidence="3 4" key="1">
    <citation type="submission" date="2019-08" db="EMBL/GenBank/DDBJ databases">
        <title>Parahaliea maris sp. nov., isolated from the surface seawater.</title>
        <authorList>
            <person name="Liu Y."/>
        </authorList>
    </citation>
    <scope>NUCLEOTIDE SEQUENCE [LARGE SCALE GENOMIC DNA]</scope>
    <source>
        <strain evidence="3 4">S2-26</strain>
    </source>
</reference>
<organism evidence="3 4">
    <name type="scientific">Parahaliea aestuarii</name>
    <dbReference type="NCBI Taxonomy" id="1852021"/>
    <lineage>
        <taxon>Bacteria</taxon>
        <taxon>Pseudomonadati</taxon>
        <taxon>Pseudomonadota</taxon>
        <taxon>Gammaproteobacteria</taxon>
        <taxon>Cellvibrionales</taxon>
        <taxon>Halieaceae</taxon>
        <taxon>Parahaliea</taxon>
    </lineage>
</organism>
<dbReference type="CDD" id="cd05233">
    <property type="entry name" value="SDR_c"/>
    <property type="match status" value="1"/>
</dbReference>
<dbReference type="InterPro" id="IPR036291">
    <property type="entry name" value="NAD(P)-bd_dom_sf"/>
</dbReference>
<dbReference type="Gene3D" id="3.40.50.720">
    <property type="entry name" value="NAD(P)-binding Rossmann-like Domain"/>
    <property type="match status" value="1"/>
</dbReference>
<evidence type="ECO:0000313" key="4">
    <source>
        <dbReference type="Proteomes" id="UP000321933"/>
    </source>
</evidence>
<comment type="similarity">
    <text evidence="1">Belongs to the short-chain dehydrogenases/reductases (SDR) family.</text>
</comment>
<dbReference type="PANTHER" id="PTHR43669">
    <property type="entry name" value="5-KETO-D-GLUCONATE 5-REDUCTASE"/>
    <property type="match status" value="1"/>
</dbReference>
<sequence length="277" mass="29388">MNDLDFSGKIVVVTGGGAGIGRAIAEAFARRGATLAVAEIDPARCDDTAQALGETALVKCCDVTRRTDVDAFIGEVGERFGGIDVLVNNVGDFLGVIKPFEFCEDEELDRLYQCNLNSIFMVTRAAIPLLRARGEGGSILAISSIEAFRGIPNCVAYSAFKHAITGFVRSLALELAPAGIRVNAIAPETTETAQVRPSELIAGEHQEHTRRWIPLGRFGQPEDAAGCALFLASALSGWVTGTSINLDGGALAAAGWYRDPNDLWTNVPVVTGNGFNF</sequence>
<proteinExistence type="inferred from homology"/>
<evidence type="ECO:0000313" key="3">
    <source>
        <dbReference type="EMBL" id="TXS93133.1"/>
    </source>
</evidence>
<evidence type="ECO:0000256" key="2">
    <source>
        <dbReference type="ARBA" id="ARBA00023002"/>
    </source>
</evidence>
<keyword evidence="4" id="KW-1185">Reference proteome</keyword>
<name>A0A5C8ZX35_9GAMM</name>
<dbReference type="OrthoDB" id="9787298at2"/>
<dbReference type="RefSeq" id="WP_148063069.1">
    <property type="nucleotide sequence ID" value="NZ_VRYZ01000002.1"/>
</dbReference>
<dbReference type="EMBL" id="VRYZ01000002">
    <property type="protein sequence ID" value="TXS93133.1"/>
    <property type="molecule type" value="Genomic_DNA"/>
</dbReference>
<comment type="caution">
    <text evidence="3">The sequence shown here is derived from an EMBL/GenBank/DDBJ whole genome shotgun (WGS) entry which is preliminary data.</text>
</comment>
<dbReference type="PRINTS" id="PR00081">
    <property type="entry name" value="GDHRDH"/>
</dbReference>
<keyword evidence="2" id="KW-0560">Oxidoreductase</keyword>
<dbReference type="SUPFAM" id="SSF51735">
    <property type="entry name" value="NAD(P)-binding Rossmann-fold domains"/>
    <property type="match status" value="1"/>
</dbReference>
<accession>A0A5C8ZX35</accession>
<dbReference type="Proteomes" id="UP000321933">
    <property type="component" value="Unassembled WGS sequence"/>
</dbReference>
<dbReference type="FunFam" id="3.40.50.720:FF:000084">
    <property type="entry name" value="Short-chain dehydrogenase reductase"/>
    <property type="match status" value="1"/>
</dbReference>
<dbReference type="PANTHER" id="PTHR43669:SF3">
    <property type="entry name" value="ALCOHOL DEHYDROGENASE, PUTATIVE (AFU_ORTHOLOGUE AFUA_3G03445)-RELATED"/>
    <property type="match status" value="1"/>
</dbReference>
<dbReference type="AlphaFoldDB" id="A0A5C8ZX35"/>
<dbReference type="GO" id="GO:0016491">
    <property type="term" value="F:oxidoreductase activity"/>
    <property type="evidence" value="ECO:0007669"/>
    <property type="project" value="UniProtKB-KW"/>
</dbReference>
<gene>
    <name evidence="3" type="ORF">FVW59_04535</name>
</gene>
<dbReference type="NCBIfam" id="NF005559">
    <property type="entry name" value="PRK07231.1"/>
    <property type="match status" value="1"/>
</dbReference>
<evidence type="ECO:0000256" key="1">
    <source>
        <dbReference type="ARBA" id="ARBA00006484"/>
    </source>
</evidence>
<dbReference type="Pfam" id="PF13561">
    <property type="entry name" value="adh_short_C2"/>
    <property type="match status" value="1"/>
</dbReference>